<keyword evidence="2" id="KW-1185">Reference proteome</keyword>
<comment type="caution">
    <text evidence="1">The sequence shown here is derived from an EMBL/GenBank/DDBJ whole genome shotgun (WGS) entry which is preliminary data.</text>
</comment>
<accession>A0AAV7WTN9</accession>
<organism evidence="1 2">
    <name type="scientific">Pleurodeles waltl</name>
    <name type="common">Iberian ribbed newt</name>
    <dbReference type="NCBI Taxonomy" id="8319"/>
    <lineage>
        <taxon>Eukaryota</taxon>
        <taxon>Metazoa</taxon>
        <taxon>Chordata</taxon>
        <taxon>Craniata</taxon>
        <taxon>Vertebrata</taxon>
        <taxon>Euteleostomi</taxon>
        <taxon>Amphibia</taxon>
        <taxon>Batrachia</taxon>
        <taxon>Caudata</taxon>
        <taxon>Salamandroidea</taxon>
        <taxon>Salamandridae</taxon>
        <taxon>Pleurodelinae</taxon>
        <taxon>Pleurodeles</taxon>
    </lineage>
</organism>
<evidence type="ECO:0000313" key="2">
    <source>
        <dbReference type="Proteomes" id="UP001066276"/>
    </source>
</evidence>
<protein>
    <submittedName>
        <fullName evidence="1">Uncharacterized protein</fullName>
    </submittedName>
</protein>
<proteinExistence type="predicted"/>
<sequence length="78" mass="8913">MHYTRGISDHSPVGVTVLGSSQVYLDPQLDPWYLRDKAFADRMKDEDCSDLLRDIQLLVLSEMERGDLEAELTEEEVA</sequence>
<dbReference type="AlphaFoldDB" id="A0AAV7WTN9"/>
<gene>
    <name evidence="1" type="ORF">NDU88_003667</name>
</gene>
<dbReference type="Proteomes" id="UP001066276">
    <property type="component" value="Chromosome 1_1"/>
</dbReference>
<reference evidence="1" key="1">
    <citation type="journal article" date="2022" name="bioRxiv">
        <title>Sequencing and chromosome-scale assembly of the giantPleurodeles waltlgenome.</title>
        <authorList>
            <person name="Brown T."/>
            <person name="Elewa A."/>
            <person name="Iarovenko S."/>
            <person name="Subramanian E."/>
            <person name="Araus A.J."/>
            <person name="Petzold A."/>
            <person name="Susuki M."/>
            <person name="Suzuki K.-i.T."/>
            <person name="Hayashi T."/>
            <person name="Toyoda A."/>
            <person name="Oliveira C."/>
            <person name="Osipova E."/>
            <person name="Leigh N.D."/>
            <person name="Simon A."/>
            <person name="Yun M.H."/>
        </authorList>
    </citation>
    <scope>NUCLEOTIDE SEQUENCE</scope>
    <source>
        <strain evidence="1">20211129_DDA</strain>
        <tissue evidence="1">Liver</tissue>
    </source>
</reference>
<name>A0AAV7WTN9_PLEWA</name>
<dbReference type="EMBL" id="JANPWB010000001">
    <property type="protein sequence ID" value="KAJ1216061.1"/>
    <property type="molecule type" value="Genomic_DNA"/>
</dbReference>
<evidence type="ECO:0000313" key="1">
    <source>
        <dbReference type="EMBL" id="KAJ1216061.1"/>
    </source>
</evidence>